<dbReference type="Gene3D" id="1.10.1040.20">
    <property type="entry name" value="ProC-like, C-terminal domain"/>
    <property type="match status" value="1"/>
</dbReference>
<dbReference type="InterPro" id="IPR028939">
    <property type="entry name" value="P5C_Rdtase_cat_N"/>
</dbReference>
<evidence type="ECO:0000313" key="5">
    <source>
        <dbReference type="Proteomes" id="UP000194968"/>
    </source>
</evidence>
<dbReference type="OrthoDB" id="8650434at2"/>
<dbReference type="RefSeq" id="WP_086320509.1">
    <property type="nucleotide sequence ID" value="NZ_NASD01000035.1"/>
</dbReference>
<evidence type="ECO:0000259" key="3">
    <source>
        <dbReference type="Pfam" id="PF10728"/>
    </source>
</evidence>
<feature type="domain" description="Pyrroline-5-carboxylate reductase catalytic N-terminal" evidence="2">
    <location>
        <begin position="3"/>
        <end position="78"/>
    </location>
</feature>
<evidence type="ECO:0008006" key="6">
    <source>
        <dbReference type="Google" id="ProtNLM"/>
    </source>
</evidence>
<dbReference type="GO" id="GO:0016491">
    <property type="term" value="F:oxidoreductase activity"/>
    <property type="evidence" value="ECO:0007669"/>
    <property type="project" value="UniProtKB-KW"/>
</dbReference>
<dbReference type="InterPro" id="IPR008927">
    <property type="entry name" value="6-PGluconate_DH-like_C_sf"/>
</dbReference>
<name>A0A2C9XYG9_9GAMM</name>
<dbReference type="Proteomes" id="UP000194968">
    <property type="component" value="Unassembled WGS sequence"/>
</dbReference>
<evidence type="ECO:0000259" key="2">
    <source>
        <dbReference type="Pfam" id="PF03807"/>
    </source>
</evidence>
<comment type="caution">
    <text evidence="4">The sequence shown here is derived from an EMBL/GenBank/DDBJ whole genome shotgun (WGS) entry which is preliminary data.</text>
</comment>
<dbReference type="InterPro" id="IPR036291">
    <property type="entry name" value="NAD(P)-bd_dom_sf"/>
</dbReference>
<dbReference type="InterPro" id="IPR018931">
    <property type="entry name" value="DUF2520"/>
</dbReference>
<dbReference type="EMBL" id="NASK01000093">
    <property type="protein sequence ID" value="OTQ49721.1"/>
    <property type="molecule type" value="Genomic_DNA"/>
</dbReference>
<dbReference type="InterPro" id="IPR037108">
    <property type="entry name" value="TM1727-like_C_sf"/>
</dbReference>
<organism evidence="4 5">
    <name type="scientific">Gilliamella apis</name>
    <dbReference type="NCBI Taxonomy" id="1970738"/>
    <lineage>
        <taxon>Bacteria</taxon>
        <taxon>Pseudomonadati</taxon>
        <taxon>Pseudomonadota</taxon>
        <taxon>Gammaproteobacteria</taxon>
        <taxon>Orbales</taxon>
        <taxon>Orbaceae</taxon>
        <taxon>Gilliamella</taxon>
    </lineage>
</organism>
<gene>
    <name evidence="4" type="ORF">B6D06_06050</name>
</gene>
<evidence type="ECO:0000256" key="1">
    <source>
        <dbReference type="ARBA" id="ARBA00023002"/>
    </source>
</evidence>
<dbReference type="PANTHER" id="PTHR40459">
    <property type="entry name" value="CONSERVED HYPOTHETICAL ALANINE AND LEUCINE RICH PROTEIN"/>
    <property type="match status" value="1"/>
</dbReference>
<dbReference type="PANTHER" id="PTHR40459:SF1">
    <property type="entry name" value="CONSERVED HYPOTHETICAL ALANINE AND LEUCINE RICH PROTEIN"/>
    <property type="match status" value="1"/>
</dbReference>
<dbReference type="SUPFAM" id="SSF51735">
    <property type="entry name" value="NAD(P)-binding Rossmann-fold domains"/>
    <property type="match status" value="1"/>
</dbReference>
<dbReference type="Pfam" id="PF03807">
    <property type="entry name" value="F420_oxidored"/>
    <property type="match status" value="1"/>
</dbReference>
<keyword evidence="1" id="KW-0560">Oxidoreductase</keyword>
<evidence type="ECO:0000313" key="4">
    <source>
        <dbReference type="EMBL" id="OTQ49721.1"/>
    </source>
</evidence>
<feature type="domain" description="DUF2520" evidence="3">
    <location>
        <begin position="133"/>
        <end position="256"/>
    </location>
</feature>
<dbReference type="AlphaFoldDB" id="A0A2C9XYG9"/>
<dbReference type="Pfam" id="PF10728">
    <property type="entry name" value="DUF2520"/>
    <property type="match status" value="1"/>
</dbReference>
<sequence length="281" mass="30865">MNIGFIGAGKVGCSLAKYFSQCGLPVVGFYSRDAHQAQAASDFTNSKAYLTLSNLVEDCDCLFLTVPDSQISSVWQVVSRLPIENKLVGHCSGLLTSQLFTVDHIVHPLAFSLHPLSAIYDRFTCYKEMAKVSFTLEANNPLALAKLQPMLSPLVNAIAILSAEHKALYHAACVMLSNHVIALAQVGSDMLAQCGLDLHFCQQAWHDLFLANAKNICNVGTINALTGPVERNDANTIKQHLLNLPADIKPLYQQLSTVLVNLSRQKHPDRDYHQLELELLP</sequence>
<dbReference type="SUPFAM" id="SSF48179">
    <property type="entry name" value="6-phosphogluconate dehydrogenase C-terminal domain-like"/>
    <property type="match status" value="1"/>
</dbReference>
<proteinExistence type="predicted"/>
<reference evidence="4 5" key="1">
    <citation type="submission" date="2017-03" db="EMBL/GenBank/DDBJ databases">
        <title>Comparative genomics of honeybee gut symbionts reveal geographically distinct and subgroup specific antibiotic resistance.</title>
        <authorList>
            <person name="Ludvigsen J."/>
            <person name="Porcellato D."/>
            <person name="Labee-Lund T.M."/>
            <person name="Amdam G.V."/>
            <person name="Rudi K."/>
        </authorList>
    </citation>
    <scope>NUCLEOTIDE SEQUENCE [LARGE SCALE GENOMIC DNA]</scope>
    <source>
        <strain evidence="4 5">A-4-12</strain>
    </source>
</reference>
<dbReference type="Gene3D" id="3.40.50.720">
    <property type="entry name" value="NAD(P)-binding Rossmann-like Domain"/>
    <property type="match status" value="1"/>
</dbReference>
<protein>
    <recommendedName>
        <fullName evidence="6">DUF2520 domain-containing protein</fullName>
    </recommendedName>
</protein>
<accession>A0A2C9XYG9</accession>